<dbReference type="AlphaFoldDB" id="A0AAD6ERH9"/>
<gene>
    <name evidence="2" type="ORF">LUZ61_002253</name>
</gene>
<evidence type="ECO:0000313" key="3">
    <source>
        <dbReference type="Proteomes" id="UP001210211"/>
    </source>
</evidence>
<accession>A0AAD6ERH9</accession>
<reference evidence="2 3" key="1">
    <citation type="journal article" date="2022" name="Cell">
        <title>Repeat-based holocentromeres influence genome architecture and karyotype evolution.</title>
        <authorList>
            <person name="Hofstatter P.G."/>
            <person name="Thangavel G."/>
            <person name="Lux T."/>
            <person name="Neumann P."/>
            <person name="Vondrak T."/>
            <person name="Novak P."/>
            <person name="Zhang M."/>
            <person name="Costa L."/>
            <person name="Castellani M."/>
            <person name="Scott A."/>
            <person name="Toegelov H."/>
            <person name="Fuchs J."/>
            <person name="Mata-Sucre Y."/>
            <person name="Dias Y."/>
            <person name="Vanzela A.L.L."/>
            <person name="Huettel B."/>
            <person name="Almeida C.C.S."/>
            <person name="Simkova H."/>
            <person name="Souza G."/>
            <person name="Pedrosa-Harand A."/>
            <person name="Macas J."/>
            <person name="Mayer K.F.X."/>
            <person name="Houben A."/>
            <person name="Marques A."/>
        </authorList>
    </citation>
    <scope>NUCLEOTIDE SEQUENCE [LARGE SCALE GENOMIC DNA]</scope>
    <source>
        <strain evidence="2">RhyTen1mFocal</strain>
    </source>
</reference>
<comment type="caution">
    <text evidence="2">The sequence shown here is derived from an EMBL/GenBank/DDBJ whole genome shotgun (WGS) entry which is preliminary data.</text>
</comment>
<dbReference type="Pfam" id="PF02519">
    <property type="entry name" value="Auxin_inducible"/>
    <property type="match status" value="1"/>
</dbReference>
<dbReference type="InterPro" id="IPR003676">
    <property type="entry name" value="SAUR_fam"/>
</dbReference>
<name>A0AAD6ERH9_9POAL</name>
<dbReference type="GO" id="GO:0009733">
    <property type="term" value="P:response to auxin"/>
    <property type="evidence" value="ECO:0007669"/>
    <property type="project" value="InterPro"/>
</dbReference>
<protein>
    <submittedName>
        <fullName evidence="2">Uncharacterized protein</fullName>
    </submittedName>
</protein>
<proteinExistence type="inferred from homology"/>
<dbReference type="Proteomes" id="UP001210211">
    <property type="component" value="Unassembled WGS sequence"/>
</dbReference>
<dbReference type="EMBL" id="JAMRDG010000001">
    <property type="protein sequence ID" value="KAJ3698548.1"/>
    <property type="molecule type" value="Genomic_DNA"/>
</dbReference>
<dbReference type="PANTHER" id="PTHR31374:SF198">
    <property type="entry name" value="AUXIN-RESPONSIVE PROTEIN SAUR72"/>
    <property type="match status" value="1"/>
</dbReference>
<dbReference type="PANTHER" id="PTHR31374">
    <property type="entry name" value="AUXIN-INDUCED PROTEIN-LIKE-RELATED"/>
    <property type="match status" value="1"/>
</dbReference>
<evidence type="ECO:0000256" key="1">
    <source>
        <dbReference type="ARBA" id="ARBA00006974"/>
    </source>
</evidence>
<sequence>MKLKICYTSRVAHATHHTPGTSKVPPGHVPVHVGEVTEPPQRFTIRAEMLNRPIFVGLLERTAQELGFQQTGALRILCAVSVFQRLLLALSSGGDGGAVAAEIFSGEILAN</sequence>
<evidence type="ECO:0000313" key="2">
    <source>
        <dbReference type="EMBL" id="KAJ3698548.1"/>
    </source>
</evidence>
<organism evidence="2 3">
    <name type="scientific">Rhynchospora tenuis</name>
    <dbReference type="NCBI Taxonomy" id="198213"/>
    <lineage>
        <taxon>Eukaryota</taxon>
        <taxon>Viridiplantae</taxon>
        <taxon>Streptophyta</taxon>
        <taxon>Embryophyta</taxon>
        <taxon>Tracheophyta</taxon>
        <taxon>Spermatophyta</taxon>
        <taxon>Magnoliopsida</taxon>
        <taxon>Liliopsida</taxon>
        <taxon>Poales</taxon>
        <taxon>Cyperaceae</taxon>
        <taxon>Cyperoideae</taxon>
        <taxon>Rhynchosporeae</taxon>
        <taxon>Rhynchospora</taxon>
    </lineage>
</organism>
<comment type="similarity">
    <text evidence="1">Belongs to the ARG7 family.</text>
</comment>
<keyword evidence="3" id="KW-1185">Reference proteome</keyword>